<evidence type="ECO:0000313" key="2">
    <source>
        <dbReference type="EMBL" id="KZT62989.1"/>
    </source>
</evidence>
<dbReference type="AlphaFoldDB" id="A0A165KDB9"/>
<proteinExistence type="predicted"/>
<dbReference type="EMBL" id="KV423914">
    <property type="protein sequence ID" value="KZT62989.1"/>
    <property type="molecule type" value="Genomic_DNA"/>
</dbReference>
<gene>
    <name evidence="2" type="ORF">CALCODRAFT_489537</name>
</gene>
<evidence type="ECO:0000313" key="3">
    <source>
        <dbReference type="Proteomes" id="UP000076842"/>
    </source>
</evidence>
<reference evidence="2 3" key="1">
    <citation type="journal article" date="2016" name="Mol. Biol. Evol.">
        <title>Comparative Genomics of Early-Diverging Mushroom-Forming Fungi Provides Insights into the Origins of Lignocellulose Decay Capabilities.</title>
        <authorList>
            <person name="Nagy L.G."/>
            <person name="Riley R."/>
            <person name="Tritt A."/>
            <person name="Adam C."/>
            <person name="Daum C."/>
            <person name="Floudas D."/>
            <person name="Sun H."/>
            <person name="Yadav J.S."/>
            <person name="Pangilinan J."/>
            <person name="Larsson K.H."/>
            <person name="Matsuura K."/>
            <person name="Barry K."/>
            <person name="Labutti K."/>
            <person name="Kuo R."/>
            <person name="Ohm R.A."/>
            <person name="Bhattacharya S.S."/>
            <person name="Shirouzu T."/>
            <person name="Yoshinaga Y."/>
            <person name="Martin F.M."/>
            <person name="Grigoriev I.V."/>
            <person name="Hibbett D.S."/>
        </authorList>
    </citation>
    <scope>NUCLEOTIDE SEQUENCE [LARGE SCALE GENOMIC DNA]</scope>
    <source>
        <strain evidence="2 3">HHB12733</strain>
    </source>
</reference>
<accession>A0A165KDB9</accession>
<dbReference type="InParanoid" id="A0A165KDB9"/>
<evidence type="ECO:0000256" key="1">
    <source>
        <dbReference type="SAM" id="MobiDB-lite"/>
    </source>
</evidence>
<feature type="region of interest" description="Disordered" evidence="1">
    <location>
        <begin position="1"/>
        <end position="21"/>
    </location>
</feature>
<sequence length="57" mass="6274">MSSRFEDCSEITPRSAPQSPSTLLPVLPYAFPPRLSGSPCFSSCNRTCQARRPLRAC</sequence>
<name>A0A165KDB9_9BASI</name>
<organism evidence="2 3">
    <name type="scientific">Calocera cornea HHB12733</name>
    <dbReference type="NCBI Taxonomy" id="1353952"/>
    <lineage>
        <taxon>Eukaryota</taxon>
        <taxon>Fungi</taxon>
        <taxon>Dikarya</taxon>
        <taxon>Basidiomycota</taxon>
        <taxon>Agaricomycotina</taxon>
        <taxon>Dacrymycetes</taxon>
        <taxon>Dacrymycetales</taxon>
        <taxon>Dacrymycetaceae</taxon>
        <taxon>Calocera</taxon>
    </lineage>
</organism>
<dbReference type="Proteomes" id="UP000076842">
    <property type="component" value="Unassembled WGS sequence"/>
</dbReference>
<protein>
    <submittedName>
        <fullName evidence="2">Uncharacterized protein</fullName>
    </submittedName>
</protein>
<keyword evidence="3" id="KW-1185">Reference proteome</keyword>